<dbReference type="InterPro" id="IPR000477">
    <property type="entry name" value="RT_dom"/>
</dbReference>
<dbReference type="AlphaFoldDB" id="A0A2S2Q0B1"/>
<dbReference type="OrthoDB" id="6629199at2759"/>
<dbReference type="EMBL" id="GGMS01001369">
    <property type="protein sequence ID" value="MBY70572.1"/>
    <property type="molecule type" value="Transcribed_RNA"/>
</dbReference>
<dbReference type="Pfam" id="PF00078">
    <property type="entry name" value="RVT_1"/>
    <property type="match status" value="1"/>
</dbReference>
<sequence>MIRFADDIVLIAESEGDIQRAVEEMDEILRTSEMKINSTKTKILACARDPKVKADVYIGNQKLEQVEEMVYLGSKITSDGKSVHEIKQRIALAKIAFSKKHKLLTSKKIHLNIKKRLIKTYVWSVATYGCETWEINDTEKKKIEAFEMWCWRRMERISWIERKTNEEVLRTVGEKRTLIDAIRGRRWKMVGHALRHQEELHNIILEGMIEEKKTAGRPRNSYIGQIKINAKVKTFKELKEKARNRLEWRIGVVNQPSG</sequence>
<reference evidence="2" key="1">
    <citation type="submission" date="2018-04" db="EMBL/GenBank/DDBJ databases">
        <title>Transcriptome assembly of Sipha flava.</title>
        <authorList>
            <person name="Scully E.D."/>
            <person name="Geib S.M."/>
            <person name="Palmer N.A."/>
            <person name="Koch K."/>
            <person name="Bradshaw J."/>
            <person name="Heng-Moss T."/>
            <person name="Sarath G."/>
        </authorList>
    </citation>
    <scope>NUCLEOTIDE SEQUENCE</scope>
</reference>
<dbReference type="PANTHER" id="PTHR47027:SF25">
    <property type="entry name" value="REVERSE TRANSCRIPTASE DOMAIN-CONTAINING PROTEIN"/>
    <property type="match status" value="1"/>
</dbReference>
<evidence type="ECO:0000313" key="2">
    <source>
        <dbReference type="EMBL" id="MBY70572.1"/>
    </source>
</evidence>
<dbReference type="PANTHER" id="PTHR47027">
    <property type="entry name" value="REVERSE TRANSCRIPTASE DOMAIN-CONTAINING PROTEIN"/>
    <property type="match status" value="1"/>
</dbReference>
<name>A0A2S2Q0B1_9HEMI</name>
<protein>
    <submittedName>
        <fullName evidence="2">Uncharacterized transposon-derived protein F52C9.6</fullName>
    </submittedName>
</protein>
<accession>A0A2S2Q0B1</accession>
<dbReference type="GO" id="GO:0071897">
    <property type="term" value="P:DNA biosynthetic process"/>
    <property type="evidence" value="ECO:0007669"/>
    <property type="project" value="UniProtKB-ARBA"/>
</dbReference>
<proteinExistence type="predicted"/>
<dbReference type="SUPFAM" id="SSF56672">
    <property type="entry name" value="DNA/RNA polymerases"/>
    <property type="match status" value="1"/>
</dbReference>
<organism evidence="2">
    <name type="scientific">Sipha flava</name>
    <name type="common">yellow sugarcane aphid</name>
    <dbReference type="NCBI Taxonomy" id="143950"/>
    <lineage>
        <taxon>Eukaryota</taxon>
        <taxon>Metazoa</taxon>
        <taxon>Ecdysozoa</taxon>
        <taxon>Arthropoda</taxon>
        <taxon>Hexapoda</taxon>
        <taxon>Insecta</taxon>
        <taxon>Pterygota</taxon>
        <taxon>Neoptera</taxon>
        <taxon>Paraneoptera</taxon>
        <taxon>Hemiptera</taxon>
        <taxon>Sternorrhyncha</taxon>
        <taxon>Aphidomorpha</taxon>
        <taxon>Aphidoidea</taxon>
        <taxon>Aphididae</taxon>
        <taxon>Sipha</taxon>
    </lineage>
</organism>
<gene>
    <name evidence="2" type="primary">F52C9.6_16</name>
    <name evidence="2" type="ORF">g.174511</name>
</gene>
<dbReference type="InterPro" id="IPR043502">
    <property type="entry name" value="DNA/RNA_pol_sf"/>
</dbReference>
<feature type="domain" description="Reverse transcriptase" evidence="1">
    <location>
        <begin position="1"/>
        <end position="76"/>
    </location>
</feature>
<evidence type="ECO:0000259" key="1">
    <source>
        <dbReference type="PROSITE" id="PS50878"/>
    </source>
</evidence>
<dbReference type="PROSITE" id="PS50878">
    <property type="entry name" value="RT_POL"/>
    <property type="match status" value="1"/>
</dbReference>